<dbReference type="eggNOG" id="KOG2038">
    <property type="taxonomic scope" value="Eukaryota"/>
</dbReference>
<protein>
    <recommendedName>
        <fullName evidence="3">CCAAT-binding factor domain-containing protein</fullName>
    </recommendedName>
</protein>
<evidence type="ECO:0000259" key="3">
    <source>
        <dbReference type="Pfam" id="PF03914"/>
    </source>
</evidence>
<feature type="compositionally biased region" description="Acidic residues" evidence="2">
    <location>
        <begin position="719"/>
        <end position="734"/>
    </location>
</feature>
<dbReference type="PANTHER" id="PTHR12048">
    <property type="entry name" value="CCAAT-BINDING FACTOR-RELATED"/>
    <property type="match status" value="1"/>
</dbReference>
<dbReference type="PANTHER" id="PTHR12048:SF0">
    <property type="entry name" value="CCAAT_ENHANCER-BINDING PROTEIN ZETA"/>
    <property type="match status" value="1"/>
</dbReference>
<feature type="compositionally biased region" description="Gly residues" evidence="2">
    <location>
        <begin position="805"/>
        <end position="821"/>
    </location>
</feature>
<comment type="similarity">
    <text evidence="1">Belongs to the CBF/MAK21 family.</text>
</comment>
<name>A0A088RTQ2_LEIPA</name>
<dbReference type="Proteomes" id="UP000063063">
    <property type="component" value="Chromosome 27"/>
</dbReference>
<feature type="domain" description="CCAAT-binding factor" evidence="3">
    <location>
        <begin position="349"/>
        <end position="520"/>
    </location>
</feature>
<evidence type="ECO:0000256" key="1">
    <source>
        <dbReference type="ARBA" id="ARBA00007797"/>
    </source>
</evidence>
<dbReference type="SUPFAM" id="SSF48371">
    <property type="entry name" value="ARM repeat"/>
    <property type="match status" value="1"/>
</dbReference>
<dbReference type="Pfam" id="PF03914">
    <property type="entry name" value="CBF"/>
    <property type="match status" value="1"/>
</dbReference>
<dbReference type="OrthoDB" id="28947at2759"/>
<dbReference type="AlphaFoldDB" id="A0A088RTQ2"/>
<dbReference type="InterPro" id="IPR005612">
    <property type="entry name" value="CCAAT-binding_factor"/>
</dbReference>
<dbReference type="RefSeq" id="XP_010700234.1">
    <property type="nucleotide sequence ID" value="XM_010701932.1"/>
</dbReference>
<feature type="region of interest" description="Disordered" evidence="2">
    <location>
        <begin position="658"/>
        <end position="734"/>
    </location>
</feature>
<reference evidence="4 5" key="1">
    <citation type="journal article" date="2015" name="Sci. Rep.">
        <title>The genome of Leishmania panamensis: insights into genomics of the L. (Viannia) subgenus.</title>
        <authorList>
            <person name="Llanes A."/>
            <person name="Restrepo C.M."/>
            <person name="Vecchio G.D."/>
            <person name="Anguizola F.J."/>
            <person name="Lleonart R."/>
        </authorList>
    </citation>
    <scope>NUCLEOTIDE SEQUENCE [LARGE SCALE GENOMIC DNA]</scope>
    <source>
        <strain evidence="4 5">MHOM/PA/94/PSC-1</strain>
    </source>
</reference>
<dbReference type="InterPro" id="IPR016024">
    <property type="entry name" value="ARM-type_fold"/>
</dbReference>
<dbReference type="VEuPathDB" id="TriTrypDB:LPMP_271470"/>
<evidence type="ECO:0000313" key="4">
    <source>
        <dbReference type="EMBL" id="AIN99527.1"/>
    </source>
</evidence>
<dbReference type="GO" id="GO:0005634">
    <property type="term" value="C:nucleus"/>
    <property type="evidence" value="ECO:0007669"/>
    <property type="project" value="TreeGrafter"/>
</dbReference>
<feature type="compositionally biased region" description="Basic and acidic residues" evidence="2">
    <location>
        <begin position="681"/>
        <end position="692"/>
    </location>
</feature>
<gene>
    <name evidence="4" type="ORF">LPMP_271470</name>
</gene>
<organism evidence="4 5">
    <name type="scientific">Leishmania panamensis</name>
    <dbReference type="NCBI Taxonomy" id="5679"/>
    <lineage>
        <taxon>Eukaryota</taxon>
        <taxon>Discoba</taxon>
        <taxon>Euglenozoa</taxon>
        <taxon>Kinetoplastea</taxon>
        <taxon>Metakinetoplastina</taxon>
        <taxon>Trypanosomatida</taxon>
        <taxon>Trypanosomatidae</taxon>
        <taxon>Leishmaniinae</taxon>
        <taxon>Leishmania</taxon>
        <taxon>Leishmania guyanensis species complex</taxon>
    </lineage>
</organism>
<dbReference type="EMBL" id="CP009396">
    <property type="protein sequence ID" value="AIN99527.1"/>
    <property type="molecule type" value="Genomic_DNA"/>
</dbReference>
<proteinExistence type="inferred from homology"/>
<dbReference type="VEuPathDB" id="TriTrypDB:LPAL13_270021700"/>
<keyword evidence="5" id="KW-1185">Reference proteome</keyword>
<feature type="region of interest" description="Disordered" evidence="2">
    <location>
        <begin position="802"/>
        <end position="855"/>
    </location>
</feature>
<evidence type="ECO:0000256" key="2">
    <source>
        <dbReference type="SAM" id="MobiDB-lite"/>
    </source>
</evidence>
<dbReference type="GeneID" id="22576325"/>
<accession>A0A088RTQ2</accession>
<dbReference type="KEGG" id="lpan:LPMP_271470"/>
<dbReference type="InterPro" id="IPR040155">
    <property type="entry name" value="CEBPZ/Mak21-like"/>
</dbReference>
<feature type="compositionally biased region" description="Low complexity" evidence="2">
    <location>
        <begin position="822"/>
        <end position="843"/>
    </location>
</feature>
<sequence>MRASSVLDLNKKWFMVPLPLRTCSLRDVATATVTKEQMDTYYQEAQAILDGEGKAAQMDHGRWYSSQFMSRGTTSDKIASAAVKLADTDFMFYLDGFTLLFDTARMDTHHYEAALKALTAVWPKLLPPRPLKRFVSQYFATLPTDEVARKTTLVYWYLEDYLKRTYAQFLSLGESMLKDRIVQRRDTWLDAVGKLLCSIAEGRSTAMAMMIDKLGDPLSSVAHKAYHHLLKLLSESSTHQSMLFTELEKTIFMKNCPLRTMRYAANVMNQLVFSKEERKLALKCVQTYLSLFRQLALTGNVDSTVTTAIIVGLRRAFPYAGVDLASLEEHLNALFILANTGSFQQRVATLTLLQLLAFNKGTAESFLNRWYRTLYGLLLLSPKQIPQSAQLTNFFSLLHKAMRADKSKARVAAFVHRLLQRALFFNDAVICAVLLLVGEMSQAHPHVRNMLKAHANPPAPSTALAHKCKAGQSTSNASAAFSSSDYDPRAREPLFANAAGECVWTLNVLSRHSHPSVVKLSILLLFGEDIVFDVHPLDDMTPLNFLNMFVDATPDVKEEDDYKGGGATTGISIFHRAAHKASLPSTSDPYFVNASPQDVDVAALFLHRYAVQRRRFLEGLSQVRTTWGDASGEADVAMRVTSLDTALFGPSGTLADPAETTSAAGASCGIKKAAATPRRAATKDKDGEVSREEEQDGQGSTDGTADDGDDGRDGGLVDFDAEVSDNDLEWGLDDDAAYDTELDEEEMMVEKDEEDAENALGGSTAAVASIADEGDDFRELIEMNTKEISKKRRLEMDWLESRSAGGSGGGFGFGRGRGRGGASRTAGASPYGRGRLSGRFSSRIQSGDGFRRGRY</sequence>
<evidence type="ECO:0000313" key="5">
    <source>
        <dbReference type="Proteomes" id="UP000063063"/>
    </source>
</evidence>